<proteinExistence type="predicted"/>
<dbReference type="STRING" id="36050.A0A1B8AYX0"/>
<keyword evidence="2" id="KW-1185">Reference proteome</keyword>
<dbReference type="Proteomes" id="UP000091967">
    <property type="component" value="Unassembled WGS sequence"/>
</dbReference>
<dbReference type="Gene3D" id="3.40.50.720">
    <property type="entry name" value="NAD(P)-binding Rossmann-like Domain"/>
    <property type="match status" value="1"/>
</dbReference>
<accession>A0A1B8AYX0</accession>
<dbReference type="OMA" id="KFNFVLC"/>
<dbReference type="AlphaFoldDB" id="A0A1B8AYX0"/>
<sequence length="234" mass="25622">MKVVVTGATGLVGNDIVKQCLSDARITKVVILTRKAVTMDIESHPKADVIMVLDFSRYSDDLLRRIEGSSACLWAIGARPDPSHSHSHSHKDKAYLHHVNVQLPLYAAKIMSERIAPKTPAGQKFNFVFASNKSRSSSLLSLGDPRKPKSEAEKGLCEIADASPETFSAWILRPSTILLASPDAAPKKRRSLVGGRSNNGVEVSHMAKAFVKVACEGYRERVIDSEAILKMKFI</sequence>
<dbReference type="SUPFAM" id="SSF51735">
    <property type="entry name" value="NAD(P)-binding Rossmann-fold domains"/>
    <property type="match status" value="1"/>
</dbReference>
<reference evidence="1 2" key="1">
    <citation type="submission" date="2016-06" db="EMBL/GenBank/DDBJ databases">
        <title>Living apart together: crosstalk between the core and supernumerary genomes in a fungal plant pathogen.</title>
        <authorList>
            <person name="Vanheule A."/>
            <person name="Audenaert K."/>
            <person name="Warris S."/>
            <person name="Van De Geest H."/>
            <person name="Schijlen E."/>
            <person name="Hofte M."/>
            <person name="De Saeger S."/>
            <person name="Haesaert G."/>
            <person name="Waalwijk C."/>
            <person name="Van Der Lee T."/>
        </authorList>
    </citation>
    <scope>NUCLEOTIDE SEQUENCE [LARGE SCALE GENOMIC DNA]</scope>
    <source>
        <strain evidence="1 2">2516</strain>
    </source>
</reference>
<dbReference type="OrthoDB" id="3535423at2759"/>
<organism evidence="1 2">
    <name type="scientific">Fusarium poae</name>
    <dbReference type="NCBI Taxonomy" id="36050"/>
    <lineage>
        <taxon>Eukaryota</taxon>
        <taxon>Fungi</taxon>
        <taxon>Dikarya</taxon>
        <taxon>Ascomycota</taxon>
        <taxon>Pezizomycotina</taxon>
        <taxon>Sordariomycetes</taxon>
        <taxon>Hypocreomycetidae</taxon>
        <taxon>Hypocreales</taxon>
        <taxon>Nectriaceae</taxon>
        <taxon>Fusarium</taxon>
    </lineage>
</organism>
<evidence type="ECO:0000313" key="1">
    <source>
        <dbReference type="EMBL" id="OBS25566.1"/>
    </source>
</evidence>
<evidence type="ECO:0008006" key="3">
    <source>
        <dbReference type="Google" id="ProtNLM"/>
    </source>
</evidence>
<dbReference type="PANTHER" id="PTHR14097:SF9">
    <property type="entry name" value="EPIMERASE, PUTATIVE (AFU_ORTHOLOGUE AFUA_8G07320)-RELATED"/>
    <property type="match status" value="1"/>
</dbReference>
<dbReference type="PANTHER" id="PTHR14097">
    <property type="entry name" value="OXIDOREDUCTASE HTATIP2"/>
    <property type="match status" value="1"/>
</dbReference>
<gene>
    <name evidence="1" type="ORF">FPOA_06100</name>
</gene>
<name>A0A1B8AYX0_FUSPO</name>
<comment type="caution">
    <text evidence="1">The sequence shown here is derived from an EMBL/GenBank/DDBJ whole genome shotgun (WGS) entry which is preliminary data.</text>
</comment>
<protein>
    <recommendedName>
        <fullName evidence="3">NAD(P)-binding domain-containing protein</fullName>
    </recommendedName>
</protein>
<dbReference type="EMBL" id="LYXU01000002">
    <property type="protein sequence ID" value="OBS25566.1"/>
    <property type="molecule type" value="Genomic_DNA"/>
</dbReference>
<evidence type="ECO:0000313" key="2">
    <source>
        <dbReference type="Proteomes" id="UP000091967"/>
    </source>
</evidence>
<dbReference type="InterPro" id="IPR036291">
    <property type="entry name" value="NAD(P)-bd_dom_sf"/>
</dbReference>